<accession>A0A8T4LF73</accession>
<dbReference type="Proteomes" id="UP000675968">
    <property type="component" value="Unassembled WGS sequence"/>
</dbReference>
<evidence type="ECO:0000313" key="3">
    <source>
        <dbReference type="EMBL" id="MBS3061935.1"/>
    </source>
</evidence>
<dbReference type="Gene3D" id="3.90.1140.10">
    <property type="entry name" value="Cyclic phosphodiesterase"/>
    <property type="match status" value="1"/>
</dbReference>
<dbReference type="HAMAP" id="MF_01940">
    <property type="entry name" value="RNA_CPDase"/>
    <property type="match status" value="1"/>
</dbReference>
<evidence type="ECO:0000256" key="1">
    <source>
        <dbReference type="ARBA" id="ARBA00022801"/>
    </source>
</evidence>
<feature type="short sequence motif" description="HXTX 2" evidence="2">
    <location>
        <begin position="120"/>
        <end position="123"/>
    </location>
</feature>
<keyword evidence="1 2" id="KW-0378">Hydrolase</keyword>
<dbReference type="GO" id="GO:0004113">
    <property type="term" value="F:2',3'-cyclic-nucleotide 3'-phosphodiesterase activity"/>
    <property type="evidence" value="ECO:0007669"/>
    <property type="project" value="InterPro"/>
</dbReference>
<evidence type="ECO:0000256" key="2">
    <source>
        <dbReference type="HAMAP-Rule" id="MF_01940"/>
    </source>
</evidence>
<dbReference type="SUPFAM" id="SSF55144">
    <property type="entry name" value="LigT-like"/>
    <property type="match status" value="1"/>
</dbReference>
<feature type="active site" description="Proton donor" evidence="2">
    <location>
        <position position="43"/>
    </location>
</feature>
<gene>
    <name evidence="3" type="primary">thpR</name>
    <name evidence="3" type="ORF">J4215_05120</name>
</gene>
<feature type="active site" description="Proton acceptor" evidence="2">
    <location>
        <position position="120"/>
    </location>
</feature>
<organism evidence="3 4">
    <name type="scientific">Candidatus Iainarchaeum sp</name>
    <dbReference type="NCBI Taxonomy" id="3101447"/>
    <lineage>
        <taxon>Archaea</taxon>
        <taxon>Candidatus Iainarchaeota</taxon>
        <taxon>Candidatus Iainarchaeia</taxon>
        <taxon>Candidatus Iainarchaeales</taxon>
        <taxon>Candidatus Iainarchaeaceae</taxon>
        <taxon>Candidatus Iainarchaeum</taxon>
    </lineage>
</organism>
<dbReference type="EC" id="3.1.4.58" evidence="2"/>
<dbReference type="InterPro" id="IPR004175">
    <property type="entry name" value="RNA_CPDase"/>
</dbReference>
<feature type="short sequence motif" description="HXTX 1" evidence="2">
    <location>
        <begin position="43"/>
        <end position="46"/>
    </location>
</feature>
<comment type="catalytic activity">
    <reaction evidence="2">
        <text>a 3'-end 2',3'-cyclophospho-ribonucleotide-RNA + H2O = a 3'-end 2'-phospho-ribonucleotide-RNA + H(+)</text>
        <dbReference type="Rhea" id="RHEA:11828"/>
        <dbReference type="Rhea" id="RHEA-COMP:10464"/>
        <dbReference type="Rhea" id="RHEA-COMP:17353"/>
        <dbReference type="ChEBI" id="CHEBI:15377"/>
        <dbReference type="ChEBI" id="CHEBI:15378"/>
        <dbReference type="ChEBI" id="CHEBI:83064"/>
        <dbReference type="ChEBI" id="CHEBI:173113"/>
        <dbReference type="EC" id="3.1.4.58"/>
    </reaction>
</comment>
<dbReference type="PANTHER" id="PTHR35561:SF1">
    <property type="entry name" value="RNA 2',3'-CYCLIC PHOSPHODIESTERASE"/>
    <property type="match status" value="1"/>
</dbReference>
<sequence length="181" mass="20496">MNDRARSFFAVNFSLDVQDEITRTLVSKIPSDGFGRTRVENLHLTLFFLGNISKEQVEQLKEKTLSLTQTNPFEIELNGIGHFKNNIIWLGTGKGTPEIQALATNLGDAIGIKPADFHAHITLARTKSASPRSVRETVEKLRSEKYSKKIFVRGFDLMQSTLTHQGPRYKVLFSICFEEPR</sequence>
<evidence type="ECO:0000313" key="4">
    <source>
        <dbReference type="Proteomes" id="UP000675968"/>
    </source>
</evidence>
<reference evidence="3" key="1">
    <citation type="submission" date="2021-03" db="EMBL/GenBank/DDBJ databases">
        <authorList>
            <person name="Jaffe A."/>
        </authorList>
    </citation>
    <scope>NUCLEOTIDE SEQUENCE</scope>
    <source>
        <strain evidence="3">RIFCSPLOWO2_01_FULL_AR10_48_17</strain>
    </source>
</reference>
<protein>
    <recommendedName>
        <fullName evidence="2">RNA 2',3'-cyclic phosphodiesterase</fullName>
        <shortName evidence="2">RNA 2',3'-CPDase</shortName>
        <ecNumber evidence="2">3.1.4.58</ecNumber>
    </recommendedName>
</protein>
<reference evidence="3" key="2">
    <citation type="submission" date="2021-05" db="EMBL/GenBank/DDBJ databases">
        <title>Protein family content uncovers lineage relationships and bacterial pathway maintenance mechanisms in DPANN archaea.</title>
        <authorList>
            <person name="Castelle C.J."/>
            <person name="Meheust R."/>
            <person name="Jaffe A.L."/>
            <person name="Seitz K."/>
            <person name="Gong X."/>
            <person name="Baker B.J."/>
            <person name="Banfield J.F."/>
        </authorList>
    </citation>
    <scope>NUCLEOTIDE SEQUENCE</scope>
    <source>
        <strain evidence="3">RIFCSPLOWO2_01_FULL_AR10_48_17</strain>
    </source>
</reference>
<proteinExistence type="inferred from homology"/>
<dbReference type="AlphaFoldDB" id="A0A8T4LF73"/>
<dbReference type="InterPro" id="IPR009097">
    <property type="entry name" value="Cyclic_Pdiesterase"/>
</dbReference>
<dbReference type="PANTHER" id="PTHR35561">
    <property type="entry name" value="RNA 2',3'-CYCLIC PHOSPHODIESTERASE"/>
    <property type="match status" value="1"/>
</dbReference>
<name>A0A8T4LF73_9ARCH</name>
<comment type="function">
    <text evidence="2">Hydrolyzes RNA 2',3'-cyclic phosphodiester to an RNA 2'-phosphomonoester.</text>
</comment>
<dbReference type="GO" id="GO:0008664">
    <property type="term" value="F:RNA 2',3'-cyclic 3'-phosphodiesterase activity"/>
    <property type="evidence" value="ECO:0007669"/>
    <property type="project" value="UniProtKB-EC"/>
</dbReference>
<comment type="similarity">
    <text evidence="2">Belongs to the 2H phosphoesterase superfamily. ThpR family.</text>
</comment>
<comment type="caution">
    <text evidence="3">The sequence shown here is derived from an EMBL/GenBank/DDBJ whole genome shotgun (WGS) entry which is preliminary data.</text>
</comment>
<dbReference type="EMBL" id="JAGVWC010000011">
    <property type="protein sequence ID" value="MBS3061935.1"/>
    <property type="molecule type" value="Genomic_DNA"/>
</dbReference>
<dbReference type="Pfam" id="PF13563">
    <property type="entry name" value="2_5_RNA_ligase2"/>
    <property type="match status" value="1"/>
</dbReference>
<dbReference type="NCBIfam" id="TIGR02258">
    <property type="entry name" value="2_5_ligase"/>
    <property type="match status" value="1"/>
</dbReference>